<feature type="signal peptide" evidence="4">
    <location>
        <begin position="1"/>
        <end position="25"/>
    </location>
</feature>
<keyword evidence="3 4" id="KW-0732">Signal</keyword>
<dbReference type="SUPFAM" id="SSF53850">
    <property type="entry name" value="Periplasmic binding protein-like II"/>
    <property type="match status" value="1"/>
</dbReference>
<proteinExistence type="inferred from homology"/>
<accession>A0ABQ6IF88</accession>
<sequence length="404" mass="42755">MTMIRTSTRVTTAAAVTALATLGLAACTGATDEADTTTISYLSWNSEADAQPVIDAFEAEHPDITVDLAYSPPVAEYIQTLQTRIAGGQAPDVFRIAPENRATLISENLVADLSDLSFVDTLADANRTAYTSDDKALRRLVRGLGRGSGLQQGPARPGGRRRGTYRLGRLPRACATPSRMRESPPTSSPPPSLSRIFQGFLGDGYAADGNAVGEAIIFDGESTFAEEWPEPMTQWMRIYDEGIVGAETISLTGDQVRDEFVAGNVAMYITGPWDLATLDESGIDYGMTFQPGIGGENVGAGASDPGFAISSSAEGAELEAAKEFVEWLATPEALALQSEHWGSMSTSTAYDTEVNPAYTQALHRVAQDLAVLPVDGALARWRRAAAGRGTGAAAVADPGQRDRG</sequence>
<protein>
    <submittedName>
        <fullName evidence="5">ABC transporter substrate-binding protein</fullName>
    </submittedName>
</protein>
<comment type="similarity">
    <text evidence="1">Belongs to the bacterial solute-binding protein 1 family.</text>
</comment>
<dbReference type="EMBL" id="BSUN01000001">
    <property type="protein sequence ID" value="GMA36549.1"/>
    <property type="molecule type" value="Genomic_DNA"/>
</dbReference>
<comment type="caution">
    <text evidence="5">The sequence shown here is derived from an EMBL/GenBank/DDBJ whole genome shotgun (WGS) entry which is preliminary data.</text>
</comment>
<dbReference type="InterPro" id="IPR006059">
    <property type="entry name" value="SBP"/>
</dbReference>
<evidence type="ECO:0000256" key="3">
    <source>
        <dbReference type="ARBA" id="ARBA00022729"/>
    </source>
</evidence>
<feature type="chain" id="PRO_5047244102" evidence="4">
    <location>
        <begin position="26"/>
        <end position="404"/>
    </location>
</feature>
<dbReference type="Proteomes" id="UP001157125">
    <property type="component" value="Unassembled WGS sequence"/>
</dbReference>
<dbReference type="PANTHER" id="PTHR30061">
    <property type="entry name" value="MALTOSE-BINDING PERIPLASMIC PROTEIN"/>
    <property type="match status" value="1"/>
</dbReference>
<evidence type="ECO:0000313" key="6">
    <source>
        <dbReference type="Proteomes" id="UP001157125"/>
    </source>
</evidence>
<evidence type="ECO:0000256" key="4">
    <source>
        <dbReference type="SAM" id="SignalP"/>
    </source>
</evidence>
<dbReference type="Pfam" id="PF01547">
    <property type="entry name" value="SBP_bac_1"/>
    <property type="match status" value="1"/>
</dbReference>
<organism evidence="5 6">
    <name type="scientific">Demequina litorisediminis</name>
    <dbReference type="NCBI Taxonomy" id="1849022"/>
    <lineage>
        <taxon>Bacteria</taxon>
        <taxon>Bacillati</taxon>
        <taxon>Actinomycetota</taxon>
        <taxon>Actinomycetes</taxon>
        <taxon>Micrococcales</taxon>
        <taxon>Demequinaceae</taxon>
        <taxon>Demequina</taxon>
    </lineage>
</organism>
<dbReference type="Gene3D" id="3.40.190.10">
    <property type="entry name" value="Periplasmic binding protein-like II"/>
    <property type="match status" value="3"/>
</dbReference>
<dbReference type="PANTHER" id="PTHR30061:SF50">
    <property type="entry name" value="MALTOSE_MALTODEXTRIN-BINDING PERIPLASMIC PROTEIN"/>
    <property type="match status" value="1"/>
</dbReference>
<keyword evidence="6" id="KW-1185">Reference proteome</keyword>
<evidence type="ECO:0000256" key="2">
    <source>
        <dbReference type="ARBA" id="ARBA00022448"/>
    </source>
</evidence>
<reference evidence="6" key="1">
    <citation type="journal article" date="2019" name="Int. J. Syst. Evol. Microbiol.">
        <title>The Global Catalogue of Microorganisms (GCM) 10K type strain sequencing project: providing services to taxonomists for standard genome sequencing and annotation.</title>
        <authorList>
            <consortium name="The Broad Institute Genomics Platform"/>
            <consortium name="The Broad Institute Genome Sequencing Center for Infectious Disease"/>
            <person name="Wu L."/>
            <person name="Ma J."/>
        </authorList>
    </citation>
    <scope>NUCLEOTIDE SEQUENCE [LARGE SCALE GENOMIC DNA]</scope>
    <source>
        <strain evidence="6">NBRC 112299</strain>
    </source>
</reference>
<name>A0ABQ6IF88_9MICO</name>
<keyword evidence="2" id="KW-0813">Transport</keyword>
<gene>
    <name evidence="5" type="ORF">GCM10025876_27530</name>
</gene>
<evidence type="ECO:0000313" key="5">
    <source>
        <dbReference type="EMBL" id="GMA36549.1"/>
    </source>
</evidence>
<dbReference type="PROSITE" id="PS51257">
    <property type="entry name" value="PROKAR_LIPOPROTEIN"/>
    <property type="match status" value="1"/>
</dbReference>
<evidence type="ECO:0000256" key="1">
    <source>
        <dbReference type="ARBA" id="ARBA00008520"/>
    </source>
</evidence>
<dbReference type="Pfam" id="PF13416">
    <property type="entry name" value="SBP_bac_8"/>
    <property type="match status" value="1"/>
</dbReference>